<dbReference type="Proteomes" id="UP000190951">
    <property type="component" value="Chromosome"/>
</dbReference>
<reference evidence="1 2" key="1">
    <citation type="submission" date="2022-04" db="EMBL/GenBank/DDBJ databases">
        <title>Genome sequence of C. roseum typestrain.</title>
        <authorList>
            <person name="Poehlein A."/>
            <person name="Schoch T."/>
            <person name="Duerre P."/>
            <person name="Daniel R."/>
        </authorList>
    </citation>
    <scope>NUCLEOTIDE SEQUENCE [LARGE SCALE GENOMIC DNA]</scope>
    <source>
        <strain evidence="1 2">DSM 7320</strain>
    </source>
</reference>
<gene>
    <name evidence="1" type="ORF">CROST_023490</name>
</gene>
<dbReference type="STRING" id="84029.CROST_03440"/>
<name>A0A1S8LRE9_9CLOT</name>
<organism evidence="1 2">
    <name type="scientific">Clostridium felsineum</name>
    <dbReference type="NCBI Taxonomy" id="36839"/>
    <lineage>
        <taxon>Bacteria</taxon>
        <taxon>Bacillati</taxon>
        <taxon>Bacillota</taxon>
        <taxon>Clostridia</taxon>
        <taxon>Eubacteriales</taxon>
        <taxon>Clostridiaceae</taxon>
        <taxon>Clostridium</taxon>
    </lineage>
</organism>
<protein>
    <submittedName>
        <fullName evidence="1">Uncharacterized protein</fullName>
    </submittedName>
</protein>
<dbReference type="AlphaFoldDB" id="A0A1S8LRE9"/>
<accession>A0A1S8LRE9</accession>
<dbReference type="EMBL" id="CP096983">
    <property type="protein sequence ID" value="URZ11632.1"/>
    <property type="molecule type" value="Genomic_DNA"/>
</dbReference>
<keyword evidence="2" id="KW-1185">Reference proteome</keyword>
<sequence>MKVFGYKKASEDLMELKEVSFQCNIIELDKIIEFLQHIKHEHGKVGLKSEICHSHFRDWDDKWTQDSTDIIVVTNSNN</sequence>
<dbReference type="KEGG" id="crw:CROST_023490"/>
<evidence type="ECO:0000313" key="2">
    <source>
        <dbReference type="Proteomes" id="UP000190951"/>
    </source>
</evidence>
<evidence type="ECO:0000313" key="1">
    <source>
        <dbReference type="EMBL" id="URZ11632.1"/>
    </source>
</evidence>
<dbReference type="RefSeq" id="WP_077835383.1">
    <property type="nucleotide sequence ID" value="NZ_CP096983.1"/>
</dbReference>
<proteinExistence type="predicted"/>